<dbReference type="Gene3D" id="3.30.70.2940">
    <property type="match status" value="1"/>
</dbReference>
<organism evidence="1 2">
    <name type="scientific">Shouchella clausii</name>
    <name type="common">Alkalihalobacillus clausii</name>
    <dbReference type="NCBI Taxonomy" id="79880"/>
    <lineage>
        <taxon>Bacteria</taxon>
        <taxon>Bacillati</taxon>
        <taxon>Bacillota</taxon>
        <taxon>Bacilli</taxon>
        <taxon>Bacillales</taxon>
        <taxon>Bacillaceae</taxon>
        <taxon>Shouchella</taxon>
    </lineage>
</organism>
<name>A0A268P0G3_SHOCL</name>
<dbReference type="InterPro" id="IPR019117">
    <property type="entry name" value="CRISPR-assoc_protein_Cmr3"/>
</dbReference>
<proteinExistence type="predicted"/>
<dbReference type="AlphaFoldDB" id="A0A268P0G3"/>
<dbReference type="Pfam" id="PF09700">
    <property type="entry name" value="Cas_Cmr3"/>
    <property type="match status" value="1"/>
</dbReference>
<accession>A0A268P0G3</accession>
<gene>
    <name evidence="1" type="primary">cmr3</name>
    <name evidence="1" type="ORF">CHH72_09935</name>
</gene>
<dbReference type="InterPro" id="IPR010165">
    <property type="entry name" value="CRISPR-Cmr3_IIIB"/>
</dbReference>
<dbReference type="RefSeq" id="WP_095326530.1">
    <property type="nucleotide sequence ID" value="NZ_NPCC01000011.1"/>
</dbReference>
<evidence type="ECO:0000313" key="2">
    <source>
        <dbReference type="Proteomes" id="UP000216207"/>
    </source>
</evidence>
<dbReference type="Proteomes" id="UP000216207">
    <property type="component" value="Unassembled WGS sequence"/>
</dbReference>
<dbReference type="NCBIfam" id="TIGR01888">
    <property type="entry name" value="cas_cmr3"/>
    <property type="match status" value="1"/>
</dbReference>
<dbReference type="Gene3D" id="2.60.40.4350">
    <property type="match status" value="1"/>
</dbReference>
<evidence type="ECO:0000313" key="1">
    <source>
        <dbReference type="EMBL" id="PAE89151.1"/>
    </source>
</evidence>
<sequence>MKHERTIRITPLDPLMIRDGRPFGISPGVRARSLRIVTSSVVAGTLRTILRKNWVDTGVENDTNKISSKQVAKVDVRGPLYVKGNNVFFPMPQDVGFYEGKAVVESSTTKQSEGKITVSIRRPIFREERNQVDSDSGFLGTGVTGLHEDKLWPVAMPDSIMKPLQATPACISSSLMIEWLCDKLDNRTWRRYISQWKSDQAEEEPKDNSNNIDDYFLTAFPKEVRTHTAIDEETNTAKNQHLFSTESMVLPTDVSLIAKINTSNIEQLENVQQPINQLHSLGGKRRLAHFTELGIAGDTESIWTCPEEILETIQKHPKFLRMVLTTPAFFSKGWIPGWLDEHLMSTDKLYERIGMSNPVKLQLRWACVPRWEAISGWSYGKAKPKAVRRMVSAGSVYFFEVLDGDPVEFVEKFWLQSLSDRDRRKAFFDREDGYGIATWGIWKPQ</sequence>
<reference evidence="1 2" key="1">
    <citation type="submission" date="2017-07" db="EMBL/GenBank/DDBJ databases">
        <title>Isolation and whole genome analysis of endospore-forming bacteria from heroin.</title>
        <authorList>
            <person name="Kalinowski J."/>
            <person name="Ahrens B."/>
            <person name="Al-Dilaimi A."/>
            <person name="Winkler A."/>
            <person name="Wibberg D."/>
            <person name="Schleenbecker U."/>
            <person name="Ruckert C."/>
            <person name="Wolfel R."/>
            <person name="Grass G."/>
        </authorList>
    </citation>
    <scope>NUCLEOTIDE SEQUENCE [LARGE SCALE GENOMIC DNA]</scope>
    <source>
        <strain evidence="1 2">7539</strain>
    </source>
</reference>
<comment type="caution">
    <text evidence="1">The sequence shown here is derived from an EMBL/GenBank/DDBJ whole genome shotgun (WGS) entry which is preliminary data.</text>
</comment>
<dbReference type="EMBL" id="NPCC01000011">
    <property type="protein sequence ID" value="PAE89151.1"/>
    <property type="molecule type" value="Genomic_DNA"/>
</dbReference>
<protein>
    <submittedName>
        <fullName evidence="1">Type III-B CRISPR module-associated protein Cmr3</fullName>
    </submittedName>
</protein>